<reference evidence="4 5" key="1">
    <citation type="journal article" date="2019" name="Plant Biotechnol. J.">
        <title>The red bayberry genome and genetic basis of sex determination.</title>
        <authorList>
            <person name="Jia H.M."/>
            <person name="Jia H.J."/>
            <person name="Cai Q.L."/>
            <person name="Wang Y."/>
            <person name="Zhao H.B."/>
            <person name="Yang W.F."/>
            <person name="Wang G.Y."/>
            <person name="Li Y.H."/>
            <person name="Zhan D.L."/>
            <person name="Shen Y.T."/>
            <person name="Niu Q.F."/>
            <person name="Chang L."/>
            <person name="Qiu J."/>
            <person name="Zhao L."/>
            <person name="Xie H.B."/>
            <person name="Fu W.Y."/>
            <person name="Jin J."/>
            <person name="Li X.W."/>
            <person name="Jiao Y."/>
            <person name="Zhou C.C."/>
            <person name="Tu T."/>
            <person name="Chai C.Y."/>
            <person name="Gao J.L."/>
            <person name="Fan L.J."/>
            <person name="van de Weg E."/>
            <person name="Wang J.Y."/>
            <person name="Gao Z.S."/>
        </authorList>
    </citation>
    <scope>NUCLEOTIDE SEQUENCE [LARGE SCALE GENOMIC DNA]</scope>
    <source>
        <tissue evidence="4">Leaves</tissue>
    </source>
</reference>
<accession>A0A6A1VSC5</accession>
<dbReference type="InterPro" id="IPR023213">
    <property type="entry name" value="CAT-like_dom_sf"/>
</dbReference>
<evidence type="ECO:0000256" key="3">
    <source>
        <dbReference type="ARBA" id="ARBA00023315"/>
    </source>
</evidence>
<evidence type="ECO:0000313" key="4">
    <source>
        <dbReference type="EMBL" id="KAB1214458.1"/>
    </source>
</evidence>
<dbReference type="EMBL" id="RXIC02000023">
    <property type="protein sequence ID" value="KAB1214458.1"/>
    <property type="molecule type" value="Genomic_DNA"/>
</dbReference>
<evidence type="ECO:0000313" key="5">
    <source>
        <dbReference type="Proteomes" id="UP000516437"/>
    </source>
</evidence>
<proteinExistence type="inferred from homology"/>
<evidence type="ECO:0000256" key="1">
    <source>
        <dbReference type="ARBA" id="ARBA00009861"/>
    </source>
</evidence>
<keyword evidence="3" id="KW-0012">Acyltransferase</keyword>
<dbReference type="Gene3D" id="3.30.559.10">
    <property type="entry name" value="Chloramphenicol acetyltransferase-like domain"/>
    <property type="match status" value="2"/>
</dbReference>
<evidence type="ECO:0000256" key="2">
    <source>
        <dbReference type="ARBA" id="ARBA00022679"/>
    </source>
</evidence>
<dbReference type="GO" id="GO:0016746">
    <property type="term" value="F:acyltransferase activity"/>
    <property type="evidence" value="ECO:0007669"/>
    <property type="project" value="UniProtKB-KW"/>
</dbReference>
<keyword evidence="2 4" id="KW-0808">Transferase</keyword>
<organism evidence="4 5">
    <name type="scientific">Morella rubra</name>
    <name type="common">Chinese bayberry</name>
    <dbReference type="NCBI Taxonomy" id="262757"/>
    <lineage>
        <taxon>Eukaryota</taxon>
        <taxon>Viridiplantae</taxon>
        <taxon>Streptophyta</taxon>
        <taxon>Embryophyta</taxon>
        <taxon>Tracheophyta</taxon>
        <taxon>Spermatophyta</taxon>
        <taxon>Magnoliopsida</taxon>
        <taxon>eudicotyledons</taxon>
        <taxon>Gunneridae</taxon>
        <taxon>Pentapetalae</taxon>
        <taxon>rosids</taxon>
        <taxon>fabids</taxon>
        <taxon>Fagales</taxon>
        <taxon>Myricaceae</taxon>
        <taxon>Morella</taxon>
    </lineage>
</organism>
<keyword evidence="5" id="KW-1185">Reference proteome</keyword>
<sequence>MKVQILSRKFIKPATPTPPHLRSCRISALDQITLPIYVAFIQYYHVHGDHDDDQKGERLEKSLSEVLTLYYPLAGRYIKKNLLLDCNDQGVEYSAAQVSGELAQVLLQGEVEAKLLNLFVPFAMESETTPWYSFKSTDGISMTTFFNAWATACRGAGINEVIRPSFDLASFFPPREITVPLDLPSLHAKKSKAVTTKRFVFNGTAISRLKDIARGDADDPTLPKSQQYSRVVVVTALMWKALIGVAQARHGRLRPSLVRHPVNMRGRTALPIPDNSCGNFCVDANARFGGESESKMELHVLAGLVDGAIRNRVADCLKPQNGDDLVSVVTNFPREPGGERDETDMIKFSSWCRFPIYEADFGWGKPIWVSGVHKPVEIVTLMDTKDGDGIEAWASLDEKDMLLFQKHPDIIAFTS</sequence>
<comment type="caution">
    <text evidence="4">The sequence shown here is derived from an EMBL/GenBank/DDBJ whole genome shotgun (WGS) entry which is preliminary data.</text>
</comment>
<dbReference type="Pfam" id="PF02458">
    <property type="entry name" value="Transferase"/>
    <property type="match status" value="2"/>
</dbReference>
<gene>
    <name evidence="4" type="ORF">CJ030_MR5G005960</name>
</gene>
<protein>
    <submittedName>
        <fullName evidence="4">Acetyl-CoA-benzylalcohol acetyltransferase</fullName>
    </submittedName>
</protein>
<dbReference type="PANTHER" id="PTHR31623">
    <property type="entry name" value="F21J9.9"/>
    <property type="match status" value="1"/>
</dbReference>
<comment type="similarity">
    <text evidence="1">Belongs to the plant acyltransferase family.</text>
</comment>
<dbReference type="AlphaFoldDB" id="A0A6A1VSC5"/>
<dbReference type="OrthoDB" id="671439at2759"/>
<name>A0A6A1VSC5_9ROSI</name>
<dbReference type="PANTHER" id="PTHR31623:SF83">
    <property type="entry name" value="ACETYL-COA-BENZYLALCOHOL ACETYLTRANSFERASE-LIKE"/>
    <property type="match status" value="1"/>
</dbReference>
<dbReference type="Proteomes" id="UP000516437">
    <property type="component" value="Chromosome 5"/>
</dbReference>